<organism evidence="1 2">
    <name type="scientific">Streptomyces zaomyceticus</name>
    <dbReference type="NCBI Taxonomy" id="68286"/>
    <lineage>
        <taxon>Bacteria</taxon>
        <taxon>Bacillati</taxon>
        <taxon>Actinomycetota</taxon>
        <taxon>Actinomycetes</taxon>
        <taxon>Kitasatosporales</taxon>
        <taxon>Streptomycetaceae</taxon>
        <taxon>Streptomyces</taxon>
    </lineage>
</organism>
<keyword evidence="2" id="KW-1185">Reference proteome</keyword>
<evidence type="ECO:0000313" key="1">
    <source>
        <dbReference type="EMBL" id="WTR75880.1"/>
    </source>
</evidence>
<reference evidence="1 2" key="1">
    <citation type="submission" date="2022-10" db="EMBL/GenBank/DDBJ databases">
        <title>The complete genomes of actinobacterial strains from the NBC collection.</title>
        <authorList>
            <person name="Joergensen T.S."/>
            <person name="Alvarez Arevalo M."/>
            <person name="Sterndorff E.B."/>
            <person name="Faurdal D."/>
            <person name="Vuksanovic O."/>
            <person name="Mourched A.-S."/>
            <person name="Charusanti P."/>
            <person name="Shaw S."/>
            <person name="Blin K."/>
            <person name="Weber T."/>
        </authorList>
    </citation>
    <scope>NUCLEOTIDE SEQUENCE [LARGE SCALE GENOMIC DNA]</scope>
    <source>
        <strain evidence="1 2">NBC_00123</strain>
        <plasmid evidence="1 2">unnamed1</plasmid>
    </source>
</reference>
<geneLocation type="plasmid" evidence="1 2">
    <name>unnamed1</name>
</geneLocation>
<name>A0ABZ1LSV1_9ACTN</name>
<dbReference type="Proteomes" id="UP001622594">
    <property type="component" value="Plasmid unnamed1"/>
</dbReference>
<dbReference type="RefSeq" id="WP_327166759.1">
    <property type="nucleotide sequence ID" value="NZ_CP108189.1"/>
</dbReference>
<sequence>MTDEKPRLIPNGKCWCGCGKDANIGKFFTQGHDKVAEAALMAVQYEASVPRLLAEHGYGPDNSVRDAALTEGGWRYCDYGCGYAAAPSSIRNHIRKYHEQGSTTMGDESTQSGSLEHSIRTLGGLWDTTRGVTVLRDAGYTPDEKHVRGTYRRLAEAGLLVKVQDRPVQYRVIEQ</sequence>
<proteinExistence type="predicted"/>
<protein>
    <recommendedName>
        <fullName evidence="3">C2H2-type domain-containing protein</fullName>
    </recommendedName>
</protein>
<dbReference type="EMBL" id="CP108189">
    <property type="protein sequence ID" value="WTR75880.1"/>
    <property type="molecule type" value="Genomic_DNA"/>
</dbReference>
<keyword evidence="1" id="KW-0614">Plasmid</keyword>
<gene>
    <name evidence="1" type="ORF">OG814_42265</name>
</gene>
<evidence type="ECO:0008006" key="3">
    <source>
        <dbReference type="Google" id="ProtNLM"/>
    </source>
</evidence>
<accession>A0ABZ1LSV1</accession>
<evidence type="ECO:0000313" key="2">
    <source>
        <dbReference type="Proteomes" id="UP001622594"/>
    </source>
</evidence>